<organism evidence="2 3">
    <name type="scientific">Labedaea rhizosphaerae</name>
    <dbReference type="NCBI Taxonomy" id="598644"/>
    <lineage>
        <taxon>Bacteria</taxon>
        <taxon>Bacillati</taxon>
        <taxon>Actinomycetota</taxon>
        <taxon>Actinomycetes</taxon>
        <taxon>Pseudonocardiales</taxon>
        <taxon>Pseudonocardiaceae</taxon>
        <taxon>Labedaea</taxon>
    </lineage>
</organism>
<evidence type="ECO:0000313" key="3">
    <source>
        <dbReference type="Proteomes" id="UP000295444"/>
    </source>
</evidence>
<proteinExistence type="predicted"/>
<feature type="domain" description="CD-NTase-associated protein 12/Pycsar effector protein TIR" evidence="1">
    <location>
        <begin position="162"/>
        <end position="293"/>
    </location>
</feature>
<comment type="caution">
    <text evidence="2">The sequence shown here is derived from an EMBL/GenBank/DDBJ whole genome shotgun (WGS) entry which is preliminary data.</text>
</comment>
<dbReference type="GO" id="GO:0050135">
    <property type="term" value="F:NADP+ nucleosidase activity"/>
    <property type="evidence" value="ECO:0007669"/>
    <property type="project" value="InterPro"/>
</dbReference>
<keyword evidence="3" id="KW-1185">Reference proteome</keyword>
<dbReference type="InterPro" id="IPR019302">
    <property type="entry name" value="CAP12/PCTIR_TIR_dom"/>
</dbReference>
<evidence type="ECO:0000259" key="1">
    <source>
        <dbReference type="Pfam" id="PF10137"/>
    </source>
</evidence>
<gene>
    <name evidence="2" type="ORF">EV186_1011878</name>
</gene>
<sequence length="347" mass="37584">MLLSVDEAGASSIVTAQKGDLVEEYFHVRVSVANSTDEEVKLDLTQETLDQQFLEPYRNGTSITVNGRTIAVSDINRLQISRSENPSSVIRDEIAERDRRSPVVMVGGPSMSWRIARAAPDVTDEYIVGPPGDFAELRATPAARASDVAGSDRTETGKLGDRVFLVHGRDFSVVSQMKTFLRSLGLRIVEWEHAVGATGLPNPYIGDVVRQGLNMADAAVILFTPDDQVRLRADLLGSDDNESERQLYGQARPNVYYEAGIADAIDISRTVLVEVGRVKPFSDAAGRHVVRFDGSPAKRSALAQRLQTAGLAADLSGQDWLTAGAFSAPEGSSEVDQTISAIWAKPE</sequence>
<accession>A0A4R6SQK4</accession>
<name>A0A4R6SQK4_LABRH</name>
<dbReference type="Pfam" id="PF10137">
    <property type="entry name" value="CAP12-PCTIR_TIR"/>
    <property type="match status" value="1"/>
</dbReference>
<protein>
    <submittedName>
        <fullName evidence="2">Putative nucleotide-binding protein with TIR-like domain</fullName>
    </submittedName>
</protein>
<reference evidence="2 3" key="1">
    <citation type="submission" date="2019-03" db="EMBL/GenBank/DDBJ databases">
        <title>Genomic Encyclopedia of Type Strains, Phase IV (KMG-IV): sequencing the most valuable type-strain genomes for metagenomic binning, comparative biology and taxonomic classification.</title>
        <authorList>
            <person name="Goeker M."/>
        </authorList>
    </citation>
    <scope>NUCLEOTIDE SEQUENCE [LARGE SCALE GENOMIC DNA]</scope>
    <source>
        <strain evidence="2 3">DSM 45361</strain>
    </source>
</reference>
<dbReference type="EMBL" id="SNXZ01000001">
    <property type="protein sequence ID" value="TDQ05900.1"/>
    <property type="molecule type" value="Genomic_DNA"/>
</dbReference>
<dbReference type="Proteomes" id="UP000295444">
    <property type="component" value="Unassembled WGS sequence"/>
</dbReference>
<evidence type="ECO:0000313" key="2">
    <source>
        <dbReference type="EMBL" id="TDQ05900.1"/>
    </source>
</evidence>
<dbReference type="AlphaFoldDB" id="A0A4R6SQK4"/>